<organism evidence="2 3">
    <name type="scientific">Mycena belliarum</name>
    <dbReference type="NCBI Taxonomy" id="1033014"/>
    <lineage>
        <taxon>Eukaryota</taxon>
        <taxon>Fungi</taxon>
        <taxon>Dikarya</taxon>
        <taxon>Basidiomycota</taxon>
        <taxon>Agaricomycotina</taxon>
        <taxon>Agaricomycetes</taxon>
        <taxon>Agaricomycetidae</taxon>
        <taxon>Agaricales</taxon>
        <taxon>Marasmiineae</taxon>
        <taxon>Mycenaceae</taxon>
        <taxon>Mycena</taxon>
    </lineage>
</organism>
<comment type="caution">
    <text evidence="2">The sequence shown here is derived from an EMBL/GenBank/DDBJ whole genome shotgun (WGS) entry which is preliminary data.</text>
</comment>
<proteinExistence type="predicted"/>
<feature type="region of interest" description="Disordered" evidence="1">
    <location>
        <begin position="12"/>
        <end position="105"/>
    </location>
</feature>
<evidence type="ECO:0000313" key="3">
    <source>
        <dbReference type="Proteomes" id="UP001222325"/>
    </source>
</evidence>
<keyword evidence="3" id="KW-1185">Reference proteome</keyword>
<name>A0AAD6TPZ7_9AGAR</name>
<feature type="compositionally biased region" description="Low complexity" evidence="1">
    <location>
        <begin position="70"/>
        <end position="80"/>
    </location>
</feature>
<protein>
    <submittedName>
        <fullName evidence="2">Uncharacterized protein</fullName>
    </submittedName>
</protein>
<evidence type="ECO:0000313" key="2">
    <source>
        <dbReference type="EMBL" id="KAJ7071820.1"/>
    </source>
</evidence>
<reference evidence="2" key="1">
    <citation type="submission" date="2023-03" db="EMBL/GenBank/DDBJ databases">
        <title>Massive genome expansion in bonnet fungi (Mycena s.s.) driven by repeated elements and novel gene families across ecological guilds.</title>
        <authorList>
            <consortium name="Lawrence Berkeley National Laboratory"/>
            <person name="Harder C.B."/>
            <person name="Miyauchi S."/>
            <person name="Viragh M."/>
            <person name="Kuo A."/>
            <person name="Thoen E."/>
            <person name="Andreopoulos B."/>
            <person name="Lu D."/>
            <person name="Skrede I."/>
            <person name="Drula E."/>
            <person name="Henrissat B."/>
            <person name="Morin E."/>
            <person name="Kohler A."/>
            <person name="Barry K."/>
            <person name="LaButti K."/>
            <person name="Morin E."/>
            <person name="Salamov A."/>
            <person name="Lipzen A."/>
            <person name="Mereny Z."/>
            <person name="Hegedus B."/>
            <person name="Baldrian P."/>
            <person name="Stursova M."/>
            <person name="Weitz H."/>
            <person name="Taylor A."/>
            <person name="Grigoriev I.V."/>
            <person name="Nagy L.G."/>
            <person name="Martin F."/>
            <person name="Kauserud H."/>
        </authorList>
    </citation>
    <scope>NUCLEOTIDE SEQUENCE</scope>
    <source>
        <strain evidence="2">CBHHK173m</strain>
    </source>
</reference>
<feature type="compositionally biased region" description="Basic and acidic residues" evidence="1">
    <location>
        <begin position="41"/>
        <end position="52"/>
    </location>
</feature>
<dbReference type="Proteomes" id="UP001222325">
    <property type="component" value="Unassembled WGS sequence"/>
</dbReference>
<evidence type="ECO:0000256" key="1">
    <source>
        <dbReference type="SAM" id="MobiDB-lite"/>
    </source>
</evidence>
<dbReference type="EMBL" id="JARJCN010000123">
    <property type="protein sequence ID" value="KAJ7071820.1"/>
    <property type="molecule type" value="Genomic_DNA"/>
</dbReference>
<sequence length="333" mass="34841">MEWSACGARLSLDSGTPERQDVLGRKNTSGIFEVTGQPEGEGEKGMWRDEGGGRGGLHPIQQRKGGRAGGTCSSAASSSGHDGRRQARSGIAGGDDGLAQRLGSVAGNPNPSVRLVIPLAVRRDGTQALRLISLRLVPELLPFNVTRLPSFSDAHALTAHRLDLAATSCDAGESIERVVHSLAPRTCTVDVCGVGRRVEAQQAESHTRFGGLFSLLMPQHRADSSNGSSAPHSTVARKPCVNISARSTSQCSAVPVYLDLVRRIHIGTAYSIQKTQIGSSMCASAMCIPGAKPTKSSPPSPAISPTLSHAHVGALDLGALYIKFKASLPDSSK</sequence>
<gene>
    <name evidence="2" type="ORF">B0H15DRAFT_957499</name>
</gene>
<accession>A0AAD6TPZ7</accession>
<dbReference type="AlphaFoldDB" id="A0AAD6TPZ7"/>